<dbReference type="SUPFAM" id="SSF52833">
    <property type="entry name" value="Thioredoxin-like"/>
    <property type="match status" value="1"/>
</dbReference>
<dbReference type="Gene3D" id="1.25.40.10">
    <property type="entry name" value="Tetratricopeptide repeat domain"/>
    <property type="match status" value="1"/>
</dbReference>
<proteinExistence type="predicted"/>
<keyword evidence="3" id="KW-1185">Reference proteome</keyword>
<evidence type="ECO:0000313" key="2">
    <source>
        <dbReference type="EMBL" id="MCP3425969.1"/>
    </source>
</evidence>
<gene>
    <name evidence="2" type="ORF">NBM05_08105</name>
</gene>
<comment type="caution">
    <text evidence="2">The sequence shown here is derived from an EMBL/GenBank/DDBJ whole genome shotgun (WGS) entry which is preliminary data.</text>
</comment>
<protein>
    <submittedName>
        <fullName evidence="2">Tetratricopeptide repeat protein</fullName>
    </submittedName>
</protein>
<accession>A0A9X2HAD4</accession>
<dbReference type="InterPro" id="IPR036249">
    <property type="entry name" value="Thioredoxin-like_sf"/>
</dbReference>
<dbReference type="AlphaFoldDB" id="A0A9X2HAD4"/>
<evidence type="ECO:0000256" key="1">
    <source>
        <dbReference type="SAM" id="MobiDB-lite"/>
    </source>
</evidence>
<dbReference type="SUPFAM" id="SSF48452">
    <property type="entry name" value="TPR-like"/>
    <property type="match status" value="1"/>
</dbReference>
<dbReference type="RefSeq" id="WP_254166425.1">
    <property type="nucleotide sequence ID" value="NZ_JANAFB010000016.1"/>
</dbReference>
<dbReference type="Pfam" id="PF14561">
    <property type="entry name" value="TPR_20"/>
    <property type="match status" value="1"/>
</dbReference>
<name>A0A9X2HAD4_9MICC</name>
<evidence type="ECO:0000313" key="3">
    <source>
        <dbReference type="Proteomes" id="UP001139502"/>
    </source>
</evidence>
<dbReference type="InterPro" id="IPR011990">
    <property type="entry name" value="TPR-like_helical_dom_sf"/>
</dbReference>
<dbReference type="Proteomes" id="UP001139502">
    <property type="component" value="Unassembled WGS sequence"/>
</dbReference>
<dbReference type="EMBL" id="JANAFB010000016">
    <property type="protein sequence ID" value="MCP3425969.1"/>
    <property type="molecule type" value="Genomic_DNA"/>
</dbReference>
<organism evidence="2 3">
    <name type="scientific">Rothia santali</name>
    <dbReference type="NCBI Taxonomy" id="2949643"/>
    <lineage>
        <taxon>Bacteria</taxon>
        <taxon>Bacillati</taxon>
        <taxon>Actinomycetota</taxon>
        <taxon>Actinomycetes</taxon>
        <taxon>Micrococcales</taxon>
        <taxon>Micrococcaceae</taxon>
        <taxon>Rothia</taxon>
    </lineage>
</organism>
<sequence length="324" mass="34077">MTENPLGESRPHAPEQAEELPASVRSAPDLSQRAGTSAPDGTASDGTAPGAASYRREVTTVEEFQEVAQLSARGPLVLALYSGSDAAAARAVSELEGLIDELSGRILLLAADIDAVPELAQAFQASSSLSVLALLGGRPAPMYNAPVPAEQIKDLLAQVVDLAQQSQLTDTFEPVARAGEGEPEEKPLPPLHQEALAALDTGDYAAARDAYRRALNEQPADRDAAVGLARTGLLERVHDADLGQARAAAAEAPDDVEAQLLVADLDVSGGHVEDGLNRLIALIGRSAPEAKNRVRERLLELFDVVGAEDPRVTAARGRLMRVLF</sequence>
<feature type="region of interest" description="Disordered" evidence="1">
    <location>
        <begin position="1"/>
        <end position="55"/>
    </location>
</feature>
<reference evidence="2" key="1">
    <citation type="submission" date="2022-06" db="EMBL/GenBank/DDBJ databases">
        <title>Rothia sp. isolated from sandalwood seedling.</title>
        <authorList>
            <person name="Tuikhar N."/>
            <person name="Kirdat K."/>
            <person name="Thorat V."/>
            <person name="Swetha P."/>
            <person name="Padma S."/>
            <person name="Sundararaj R."/>
            <person name="Yadav A."/>
        </authorList>
    </citation>
    <scope>NUCLEOTIDE SEQUENCE</scope>
    <source>
        <strain evidence="2">AR01</strain>
    </source>
</reference>